<evidence type="ECO:0000256" key="6">
    <source>
        <dbReference type="ARBA" id="ARBA00023002"/>
    </source>
</evidence>
<evidence type="ECO:0000256" key="8">
    <source>
        <dbReference type="ARBA" id="ARBA00047599"/>
    </source>
</evidence>
<keyword evidence="4" id="KW-0274">FAD</keyword>
<evidence type="ECO:0000256" key="3">
    <source>
        <dbReference type="ARBA" id="ARBA00022630"/>
    </source>
</evidence>
<evidence type="ECO:0000313" key="13">
    <source>
        <dbReference type="Proteomes" id="UP000521017"/>
    </source>
</evidence>
<dbReference type="SUPFAM" id="SSF51905">
    <property type="entry name" value="FAD/NAD(P)-binding domain"/>
    <property type="match status" value="2"/>
</dbReference>
<organism evidence="12 13">
    <name type="scientific">Pedobacter cryoconitis</name>
    <dbReference type="NCBI Taxonomy" id="188932"/>
    <lineage>
        <taxon>Bacteria</taxon>
        <taxon>Pseudomonadati</taxon>
        <taxon>Bacteroidota</taxon>
        <taxon>Sphingobacteriia</taxon>
        <taxon>Sphingobacteriales</taxon>
        <taxon>Sphingobacteriaceae</taxon>
        <taxon>Pedobacter</taxon>
    </lineage>
</organism>
<dbReference type="Pfam" id="PF22366">
    <property type="entry name" value="NDH2_C"/>
    <property type="match status" value="1"/>
</dbReference>
<keyword evidence="5" id="KW-0809">Transit peptide</keyword>
<name>A0A7X0J3N2_9SPHI</name>
<keyword evidence="9" id="KW-0472">Membrane</keyword>
<keyword evidence="7" id="KW-0520">NAD</keyword>
<reference evidence="12 13" key="1">
    <citation type="submission" date="2020-08" db="EMBL/GenBank/DDBJ databases">
        <title>Genomic Encyclopedia of Type Strains, Phase IV (KMG-V): Genome sequencing to study the core and pangenomes of soil and plant-associated prokaryotes.</title>
        <authorList>
            <person name="Whitman W."/>
        </authorList>
    </citation>
    <scope>NUCLEOTIDE SEQUENCE [LARGE SCALE GENOMIC DNA]</scope>
    <source>
        <strain evidence="12 13">M2T3</strain>
    </source>
</reference>
<feature type="transmembrane region" description="Helical" evidence="9">
    <location>
        <begin position="371"/>
        <end position="391"/>
    </location>
</feature>
<dbReference type="Proteomes" id="UP000521017">
    <property type="component" value="Unassembled WGS sequence"/>
</dbReference>
<comment type="caution">
    <text evidence="12">The sequence shown here is derived from an EMBL/GenBank/DDBJ whole genome shotgun (WGS) entry which is preliminary data.</text>
</comment>
<evidence type="ECO:0000259" key="10">
    <source>
        <dbReference type="Pfam" id="PF07992"/>
    </source>
</evidence>
<feature type="domain" description="FAD/NAD(P)-binding" evidence="10">
    <location>
        <begin position="7"/>
        <end position="327"/>
    </location>
</feature>
<accession>A0A7X0J3N2</accession>
<dbReference type="RefSeq" id="WP_184624797.1">
    <property type="nucleotide sequence ID" value="NZ_JACHCC010000005.1"/>
</dbReference>
<evidence type="ECO:0000256" key="4">
    <source>
        <dbReference type="ARBA" id="ARBA00022827"/>
    </source>
</evidence>
<dbReference type="PANTHER" id="PTHR43706:SF47">
    <property type="entry name" value="EXTERNAL NADH-UBIQUINONE OXIDOREDUCTASE 1, MITOCHONDRIAL-RELATED"/>
    <property type="match status" value="1"/>
</dbReference>
<sequence>MKHTPQKIVVVGGGFAGVNLAKKLADHEAFDIVLVDKNNYNFFPPLLYQVATGYLETSNITYPFRKLFRGKKNFMFRLGELLEVLPEQKKAILSTGEISYDYLVFATGCESNYFGMENVAKYSIPMKTVADALQMRNTLLERLEEASREQDPVERKKLLTVVVAGGGPTGVEISGMFAEMKKTILSKDYPELKGAGGEIYLVDGVKTLLAPMSEKSQQYTYDTLMKMGVKVRLNMMVKDFVADTIQFADGSTIASKNLIWAAGVTAMTFKGMPDEAYGRGKRLKVDEFNQVLGLTDIYAIGDTCIQLTDPAFPQGHPQLAQVAIQQGDNLGKNMIRKSEGQNLKVFSYVDKGTMAIIGRNKAVADLPKPKLFFSGFIAWVMWLFIHLISLINTGNRVKTLYNWMIAYFTKDQSLRMIVRPSVKQL</sequence>
<evidence type="ECO:0000256" key="5">
    <source>
        <dbReference type="ARBA" id="ARBA00022946"/>
    </source>
</evidence>
<dbReference type="PANTHER" id="PTHR43706">
    <property type="entry name" value="NADH DEHYDROGENASE"/>
    <property type="match status" value="1"/>
</dbReference>
<proteinExistence type="inferred from homology"/>
<comment type="catalytic activity">
    <reaction evidence="8">
        <text>a quinone + NADH + H(+) = a quinol + NAD(+)</text>
        <dbReference type="Rhea" id="RHEA:46160"/>
        <dbReference type="ChEBI" id="CHEBI:15378"/>
        <dbReference type="ChEBI" id="CHEBI:24646"/>
        <dbReference type="ChEBI" id="CHEBI:57540"/>
        <dbReference type="ChEBI" id="CHEBI:57945"/>
        <dbReference type="ChEBI" id="CHEBI:132124"/>
        <dbReference type="EC" id="1.6.5.9"/>
    </reaction>
</comment>
<evidence type="ECO:0000256" key="2">
    <source>
        <dbReference type="ARBA" id="ARBA00012637"/>
    </source>
</evidence>
<dbReference type="InterPro" id="IPR054585">
    <property type="entry name" value="NDH2-like_C"/>
</dbReference>
<dbReference type="InterPro" id="IPR036188">
    <property type="entry name" value="FAD/NAD-bd_sf"/>
</dbReference>
<dbReference type="Gene3D" id="3.50.50.100">
    <property type="match status" value="1"/>
</dbReference>
<keyword evidence="9" id="KW-0812">Transmembrane</keyword>
<evidence type="ECO:0000256" key="7">
    <source>
        <dbReference type="ARBA" id="ARBA00023027"/>
    </source>
</evidence>
<dbReference type="PRINTS" id="PR00411">
    <property type="entry name" value="PNDRDTASEI"/>
</dbReference>
<dbReference type="InterPro" id="IPR045024">
    <property type="entry name" value="NDH-2"/>
</dbReference>
<evidence type="ECO:0000256" key="1">
    <source>
        <dbReference type="ARBA" id="ARBA00005272"/>
    </source>
</evidence>
<dbReference type="AlphaFoldDB" id="A0A7X0J3N2"/>
<dbReference type="GO" id="GO:0050136">
    <property type="term" value="F:NADH dehydrogenase (quinone) (non-electrogenic) activity"/>
    <property type="evidence" value="ECO:0007669"/>
    <property type="project" value="UniProtKB-EC"/>
</dbReference>
<dbReference type="InterPro" id="IPR023753">
    <property type="entry name" value="FAD/NAD-binding_dom"/>
</dbReference>
<dbReference type="Pfam" id="PF07992">
    <property type="entry name" value="Pyr_redox_2"/>
    <property type="match status" value="1"/>
</dbReference>
<dbReference type="EC" id="1.6.5.9" evidence="2"/>
<evidence type="ECO:0000313" key="12">
    <source>
        <dbReference type="EMBL" id="MBB6500079.1"/>
    </source>
</evidence>
<evidence type="ECO:0000259" key="11">
    <source>
        <dbReference type="Pfam" id="PF22366"/>
    </source>
</evidence>
<evidence type="ECO:0000256" key="9">
    <source>
        <dbReference type="SAM" id="Phobius"/>
    </source>
</evidence>
<gene>
    <name evidence="12" type="ORF">HDF25_002223</name>
</gene>
<keyword evidence="9" id="KW-1133">Transmembrane helix</keyword>
<keyword evidence="6 12" id="KW-0560">Oxidoreductase</keyword>
<feature type="domain" description="External alternative NADH-ubiquinone oxidoreductase-like C-terminal" evidence="11">
    <location>
        <begin position="351"/>
        <end position="408"/>
    </location>
</feature>
<dbReference type="PRINTS" id="PR00368">
    <property type="entry name" value="FADPNR"/>
</dbReference>
<dbReference type="EMBL" id="JACHCC010000005">
    <property type="protein sequence ID" value="MBB6500079.1"/>
    <property type="molecule type" value="Genomic_DNA"/>
</dbReference>
<keyword evidence="3" id="KW-0285">Flavoprotein</keyword>
<comment type="similarity">
    <text evidence="1">Belongs to the NADH dehydrogenase family.</text>
</comment>
<protein>
    <recommendedName>
        <fullName evidence="2">NADH:ubiquinone reductase (non-electrogenic)</fullName>
        <ecNumber evidence="2">1.6.5.9</ecNumber>
    </recommendedName>
</protein>